<accession>A0A0F9BWN7</accession>
<dbReference type="AlphaFoldDB" id="A0A0F9BWN7"/>
<protein>
    <submittedName>
        <fullName evidence="1">Uncharacterized protein</fullName>
    </submittedName>
</protein>
<reference evidence="1" key="1">
    <citation type="journal article" date="2015" name="Nature">
        <title>Complex archaea that bridge the gap between prokaryotes and eukaryotes.</title>
        <authorList>
            <person name="Spang A."/>
            <person name="Saw J.H."/>
            <person name="Jorgensen S.L."/>
            <person name="Zaremba-Niedzwiedzka K."/>
            <person name="Martijn J."/>
            <person name="Lind A.E."/>
            <person name="van Eijk R."/>
            <person name="Schleper C."/>
            <person name="Guy L."/>
            <person name="Ettema T.J."/>
        </authorList>
    </citation>
    <scope>NUCLEOTIDE SEQUENCE</scope>
</reference>
<comment type="caution">
    <text evidence="1">The sequence shown here is derived from an EMBL/GenBank/DDBJ whole genome shotgun (WGS) entry which is preliminary data.</text>
</comment>
<proteinExistence type="predicted"/>
<sequence length="98" mass="10734">MPNLYGNFSAKTVTETSMNVPANAWIALPATTANGRMLVEVFNKGETRLYLSFDNTVGVKARSAIGTGEFKMFPIQDNVILYARSHSGGTRAIITEYK</sequence>
<evidence type="ECO:0000313" key="1">
    <source>
        <dbReference type="EMBL" id="KKK94824.1"/>
    </source>
</evidence>
<organism evidence="1">
    <name type="scientific">marine sediment metagenome</name>
    <dbReference type="NCBI Taxonomy" id="412755"/>
    <lineage>
        <taxon>unclassified sequences</taxon>
        <taxon>metagenomes</taxon>
        <taxon>ecological metagenomes</taxon>
    </lineage>
</organism>
<name>A0A0F9BWN7_9ZZZZ</name>
<gene>
    <name evidence="1" type="ORF">LCGC14_2678970</name>
</gene>
<dbReference type="EMBL" id="LAZR01047181">
    <property type="protein sequence ID" value="KKK94824.1"/>
    <property type="molecule type" value="Genomic_DNA"/>
</dbReference>